<sequence>MCILFWTTENHPKYKFILATNRDEVLNRPTLLASWWHPNILSGLDLQSPERGTWLGINRSGRFAVITNYRDPNCDPSKHFLSRGIITKEILKSDLTIEQQLNLIKENAHKYGGFNLICSDLNLEHPKIFYLSNKKLEIDIQQIPPKEFYGLSNSLLEDPWPKVKIGVSKFKSIVKGVDLSEEEFIDRLLKMLSITVPLGPELLTDETINVPIHDSKGSPYATRTNTIVLVDYNNNVVFVEKTLAHENFSIEKCHQFKFKFGELNEDIVIPI</sequence>
<dbReference type="AlphaFoldDB" id="A0A9N8YVD0"/>
<dbReference type="PANTHER" id="PTHR17985:SF8">
    <property type="entry name" value="TRANSPORT AND GOLGI ORGANIZATION PROTEIN 2 HOMOLOG"/>
    <property type="match status" value="1"/>
</dbReference>
<accession>A0A9N8YVD0</accession>
<dbReference type="GO" id="GO:0005794">
    <property type="term" value="C:Golgi apparatus"/>
    <property type="evidence" value="ECO:0007669"/>
    <property type="project" value="TreeGrafter"/>
</dbReference>
<keyword evidence="2" id="KW-1185">Reference proteome</keyword>
<evidence type="ECO:0000313" key="2">
    <source>
        <dbReference type="Proteomes" id="UP000789706"/>
    </source>
</evidence>
<name>A0A9N8YVD0_9GLOM</name>
<dbReference type="GO" id="GO:0009306">
    <property type="term" value="P:protein secretion"/>
    <property type="evidence" value="ECO:0007669"/>
    <property type="project" value="TreeGrafter"/>
</dbReference>
<dbReference type="Proteomes" id="UP000789706">
    <property type="component" value="Unassembled WGS sequence"/>
</dbReference>
<gene>
    <name evidence="1" type="ORF">DEBURN_LOCUS2182</name>
</gene>
<comment type="caution">
    <text evidence="1">The sequence shown here is derived from an EMBL/GenBank/DDBJ whole genome shotgun (WGS) entry which is preliminary data.</text>
</comment>
<reference evidence="1" key="1">
    <citation type="submission" date="2021-06" db="EMBL/GenBank/DDBJ databases">
        <authorList>
            <person name="Kallberg Y."/>
            <person name="Tangrot J."/>
            <person name="Rosling A."/>
        </authorList>
    </citation>
    <scope>NUCLEOTIDE SEQUENCE</scope>
    <source>
        <strain evidence="1">AZ414A</strain>
    </source>
</reference>
<organism evidence="1 2">
    <name type="scientific">Diversispora eburnea</name>
    <dbReference type="NCBI Taxonomy" id="1213867"/>
    <lineage>
        <taxon>Eukaryota</taxon>
        <taxon>Fungi</taxon>
        <taxon>Fungi incertae sedis</taxon>
        <taxon>Mucoromycota</taxon>
        <taxon>Glomeromycotina</taxon>
        <taxon>Glomeromycetes</taxon>
        <taxon>Diversisporales</taxon>
        <taxon>Diversisporaceae</taxon>
        <taxon>Diversispora</taxon>
    </lineage>
</organism>
<dbReference type="GO" id="GO:0007030">
    <property type="term" value="P:Golgi organization"/>
    <property type="evidence" value="ECO:0007669"/>
    <property type="project" value="TreeGrafter"/>
</dbReference>
<proteinExistence type="predicted"/>
<dbReference type="PANTHER" id="PTHR17985">
    <property type="entry name" value="SER/THR-RICH PROTEIN T10 IN DGCR REGION"/>
    <property type="match status" value="1"/>
</dbReference>
<dbReference type="EMBL" id="CAJVPK010000114">
    <property type="protein sequence ID" value="CAG8451821.1"/>
    <property type="molecule type" value="Genomic_DNA"/>
</dbReference>
<dbReference type="InterPro" id="IPR008551">
    <property type="entry name" value="TANGO2"/>
</dbReference>
<dbReference type="Pfam" id="PF05742">
    <property type="entry name" value="TANGO2"/>
    <property type="match status" value="1"/>
</dbReference>
<protein>
    <submittedName>
        <fullName evidence="1">11798_t:CDS:1</fullName>
    </submittedName>
</protein>
<evidence type="ECO:0000313" key="1">
    <source>
        <dbReference type="EMBL" id="CAG8451821.1"/>
    </source>
</evidence>
<dbReference type="OrthoDB" id="191601at2759"/>